<dbReference type="InterPro" id="IPR000680">
    <property type="entry name" value="Borrelia_lipo"/>
</dbReference>
<geneLocation type="plasmid" evidence="9">
    <name>unnamed</name>
</geneLocation>
<evidence type="ECO:0000256" key="7">
    <source>
        <dbReference type="ARBA" id="ARBA00023288"/>
    </source>
</evidence>
<dbReference type="SUPFAM" id="SSF74748">
    <property type="entry name" value="Variable surface antigen VlsE"/>
    <property type="match status" value="1"/>
</dbReference>
<evidence type="ECO:0000256" key="6">
    <source>
        <dbReference type="ARBA" id="ARBA00023237"/>
    </source>
</evidence>
<evidence type="ECO:0000256" key="3">
    <source>
        <dbReference type="ARBA" id="ARBA00022729"/>
    </source>
</evidence>
<feature type="non-terminal residue" evidence="9">
    <location>
        <position position="1"/>
    </location>
</feature>
<keyword evidence="3" id="KW-0732">Signal</keyword>
<evidence type="ECO:0000256" key="4">
    <source>
        <dbReference type="ARBA" id="ARBA00023136"/>
    </source>
</evidence>
<keyword evidence="6 8" id="KW-0998">Cell outer membrane</keyword>
<comment type="function">
    <text evidence="1 8">The Vlp and Vsp proteins are antigenically distinct proteins, only one vlp or vsp gene is transcriptionally active at any one time. Switching between these genes is a mechanism of host immune response evasion.</text>
</comment>
<dbReference type="AlphaFoldDB" id="W5SY60"/>
<dbReference type="Pfam" id="PF00921">
    <property type="entry name" value="Lipoprotein_2"/>
    <property type="match status" value="1"/>
</dbReference>
<name>W5SY60_BORPR</name>
<evidence type="ECO:0000256" key="2">
    <source>
        <dbReference type="ARBA" id="ARBA00004459"/>
    </source>
</evidence>
<keyword evidence="5 8" id="KW-0564">Palmitate</keyword>
<keyword evidence="7 8" id="KW-0449">Lipoprotein</keyword>
<keyword evidence="9" id="KW-0614">Plasmid</keyword>
<gene>
    <name evidence="9" type="ORF">BPA_0053301</name>
</gene>
<evidence type="ECO:0000256" key="1">
    <source>
        <dbReference type="ARBA" id="ARBA00003932"/>
    </source>
</evidence>
<reference evidence="9" key="1">
    <citation type="submission" date="2013-04" db="EMBL/GenBank/DDBJ databases">
        <title>Comparative Genomics of Relapsing Fever Spirochetes.</title>
        <authorList>
            <person name="Schwan T.G."/>
            <person name="Raffel S.J."/>
            <person name="Porcella S.F."/>
            <person name="Martens C.A."/>
            <person name="Bruno D.P."/>
            <person name="Ricklefs S.M."/>
            <person name="Barbian K.B."/>
        </authorList>
    </citation>
    <scope>NUCLEOTIDE SEQUENCE</scope>
    <source>
        <strain evidence="9">SLO</strain>
        <plasmid evidence="9">unnamed</plasmid>
    </source>
</reference>
<sequence>YIYVIDLILYILLLSCGSGSTKTEDPKTTFLTSIANLGKGFLDVFTSLSDMITGAFGIKADTKKSDIGQYFTSIEKTMNTVKKSYKRKLLRMEITQKLNLLLIHLSLIH</sequence>
<comment type="subcellular location">
    <subcellularLocation>
        <location evidence="2 8">Cell outer membrane</location>
        <topology evidence="2 8">Lipid-anchor</topology>
    </subcellularLocation>
</comment>
<protein>
    <recommendedName>
        <fullName evidence="8">Variable large protein</fullName>
    </recommendedName>
</protein>
<proteinExistence type="predicted"/>
<accession>W5SY60</accession>
<evidence type="ECO:0000256" key="8">
    <source>
        <dbReference type="RuleBase" id="RU363105"/>
    </source>
</evidence>
<dbReference type="GO" id="GO:0009279">
    <property type="term" value="C:cell outer membrane"/>
    <property type="evidence" value="ECO:0007669"/>
    <property type="project" value="UniProtKB-SubCell"/>
</dbReference>
<evidence type="ECO:0000256" key="5">
    <source>
        <dbReference type="ARBA" id="ARBA00023139"/>
    </source>
</evidence>
<dbReference type="HOGENOM" id="CLU_173654_0_0_12"/>
<organism evidence="9">
    <name type="scientific">Borrelia parkeri SLO</name>
    <dbReference type="NCBI Taxonomy" id="1313294"/>
    <lineage>
        <taxon>Bacteria</taxon>
        <taxon>Pseudomonadati</taxon>
        <taxon>Spirochaetota</taxon>
        <taxon>Spirochaetia</taxon>
        <taxon>Spirochaetales</taxon>
        <taxon>Borreliaceae</taxon>
        <taxon>Borrelia</taxon>
    </lineage>
</organism>
<keyword evidence="4 8" id="KW-0472">Membrane</keyword>
<dbReference type="EMBL" id="CP005870">
    <property type="protein sequence ID" value="AHH09996.1"/>
    <property type="molecule type" value="Genomic_DNA"/>
</dbReference>
<evidence type="ECO:0000313" key="9">
    <source>
        <dbReference type="EMBL" id="AHH09996.1"/>
    </source>
</evidence>